<feature type="transmembrane region" description="Helical" evidence="3">
    <location>
        <begin position="458"/>
        <end position="478"/>
    </location>
</feature>
<dbReference type="SUPFAM" id="SSF103473">
    <property type="entry name" value="MFS general substrate transporter"/>
    <property type="match status" value="1"/>
</dbReference>
<evidence type="ECO:0000256" key="1">
    <source>
        <dbReference type="ARBA" id="ARBA00004141"/>
    </source>
</evidence>
<dbReference type="Gene3D" id="1.20.1250.20">
    <property type="entry name" value="MFS general substrate transporter like domains"/>
    <property type="match status" value="2"/>
</dbReference>
<dbReference type="InterPro" id="IPR011701">
    <property type="entry name" value="MFS"/>
</dbReference>
<comment type="subcellular location">
    <subcellularLocation>
        <location evidence="1">Membrane</location>
        <topology evidence="1">Multi-pass membrane protein</topology>
    </subcellularLocation>
</comment>
<dbReference type="Proteomes" id="UP000695022">
    <property type="component" value="Unplaced"/>
</dbReference>
<evidence type="ECO:0000256" key="3">
    <source>
        <dbReference type="SAM" id="Phobius"/>
    </source>
</evidence>
<dbReference type="PANTHER" id="PTHR11360">
    <property type="entry name" value="MONOCARBOXYLATE TRANSPORTER"/>
    <property type="match status" value="1"/>
</dbReference>
<accession>A0ABM1DQ60</accession>
<feature type="transmembrane region" description="Helical" evidence="3">
    <location>
        <begin position="484"/>
        <end position="508"/>
    </location>
</feature>
<feature type="domain" description="Major facilitator superfamily (MFS) profile" evidence="4">
    <location>
        <begin position="124"/>
        <end position="516"/>
    </location>
</feature>
<organism evidence="5 6">
    <name type="scientific">Priapulus caudatus</name>
    <name type="common">Priapulid worm</name>
    <dbReference type="NCBI Taxonomy" id="37621"/>
    <lineage>
        <taxon>Eukaryota</taxon>
        <taxon>Metazoa</taxon>
        <taxon>Ecdysozoa</taxon>
        <taxon>Scalidophora</taxon>
        <taxon>Priapulida</taxon>
        <taxon>Priapulimorpha</taxon>
        <taxon>Priapulimorphida</taxon>
        <taxon>Priapulidae</taxon>
        <taxon>Priapulus</taxon>
    </lineage>
</organism>
<feature type="transmembrane region" description="Helical" evidence="3">
    <location>
        <begin position="186"/>
        <end position="206"/>
    </location>
</feature>
<dbReference type="GeneID" id="106805112"/>
<keyword evidence="5" id="KW-1185">Reference proteome</keyword>
<evidence type="ECO:0000313" key="6">
    <source>
        <dbReference type="RefSeq" id="XP_014662081.1"/>
    </source>
</evidence>
<feature type="transmembrane region" description="Helical" evidence="3">
    <location>
        <begin position="278"/>
        <end position="298"/>
    </location>
</feature>
<dbReference type="InterPro" id="IPR050327">
    <property type="entry name" value="Proton-linked_MCT"/>
</dbReference>
<feature type="transmembrane region" description="Helical" evidence="3">
    <location>
        <begin position="121"/>
        <end position="148"/>
    </location>
</feature>
<evidence type="ECO:0000256" key="2">
    <source>
        <dbReference type="SAM" id="MobiDB-lite"/>
    </source>
</evidence>
<sequence length="541" mass="57091">MRAIESENSGVGESGLVGADKKAASVLTTIDGAVDTRANTTTNDTPNAITNATTNATTNDTTHDTPNATPNDTTNATTNDTPNATTNATTNAGEETASRRNAARNYGSSESKDLPHADHGWAWMVLVGACANLFTLASTGSSFSVLFAEFVTVLDAKKSVIVLIGSLQSGIGLMSGILFSRLAEKYGYRLVVMTGGMLATVGMGISYGVAEVRVLISAYGLLTGVARGMINTPSKVINGVYFDKKRSLATGLAITSGAVGAFIGPLLCVKLIELYTWHGTLIILAGMYLQTVAASALFRDIPKAAKEELSQRRSSNNTSLMMPIPDMIKFGAHCLSSLAMGFSMLMFVTFCVLYGMSQGLSLARAAQMMSVINVSSALSAFLVAATGDRPWFPRPLVYGLATLTISIIAFLFLLAGELSVFVVCCVFYGCSGGIRASMETTMLVDLFGIEHLPTVQPIYSLFFGLGAFTGPLAAGGVLDYTGNLKLVVILCGSTAGLSAALLSGALYIDYRQKHTKQAEAHPRRSSKVEIIFDDATRSQHI</sequence>
<feature type="transmembrane region" description="Helical" evidence="3">
    <location>
        <begin position="362"/>
        <end position="384"/>
    </location>
</feature>
<reference evidence="6" key="1">
    <citation type="submission" date="2025-08" db="UniProtKB">
        <authorList>
            <consortium name="RefSeq"/>
        </authorList>
    </citation>
    <scope>IDENTIFICATION</scope>
</reference>
<feature type="transmembrane region" description="Helical" evidence="3">
    <location>
        <begin position="330"/>
        <end position="356"/>
    </location>
</feature>
<feature type="transmembrane region" description="Helical" evidence="3">
    <location>
        <begin position="251"/>
        <end position="272"/>
    </location>
</feature>
<dbReference type="Pfam" id="PF07690">
    <property type="entry name" value="MFS_1"/>
    <property type="match status" value="1"/>
</dbReference>
<evidence type="ECO:0000313" key="5">
    <source>
        <dbReference type="Proteomes" id="UP000695022"/>
    </source>
</evidence>
<feature type="region of interest" description="Disordered" evidence="2">
    <location>
        <begin position="36"/>
        <end position="112"/>
    </location>
</feature>
<dbReference type="PANTHER" id="PTHR11360:SF284">
    <property type="entry name" value="EG:103B4.3 PROTEIN-RELATED"/>
    <property type="match status" value="1"/>
</dbReference>
<keyword evidence="3" id="KW-0472">Membrane</keyword>
<dbReference type="InterPro" id="IPR020846">
    <property type="entry name" value="MFS_dom"/>
</dbReference>
<evidence type="ECO:0000259" key="4">
    <source>
        <dbReference type="PROSITE" id="PS50850"/>
    </source>
</evidence>
<feature type="transmembrane region" description="Helical" evidence="3">
    <location>
        <begin position="160"/>
        <end position="179"/>
    </location>
</feature>
<name>A0ABM1DQ60_PRICU</name>
<dbReference type="RefSeq" id="XP_014662081.1">
    <property type="nucleotide sequence ID" value="XM_014806595.1"/>
</dbReference>
<keyword evidence="3" id="KW-0812">Transmembrane</keyword>
<keyword evidence="3" id="KW-1133">Transmembrane helix</keyword>
<protein>
    <submittedName>
        <fullName evidence="6">Monocarboxylate transporter 13-like</fullName>
    </submittedName>
</protein>
<dbReference type="InterPro" id="IPR036259">
    <property type="entry name" value="MFS_trans_sf"/>
</dbReference>
<dbReference type="CDD" id="cd17352">
    <property type="entry name" value="MFS_MCT_SLC16"/>
    <property type="match status" value="1"/>
</dbReference>
<gene>
    <name evidence="6" type="primary">LOC106805112</name>
</gene>
<dbReference type="PROSITE" id="PS50850">
    <property type="entry name" value="MFS"/>
    <property type="match status" value="1"/>
</dbReference>
<proteinExistence type="predicted"/>
<feature type="compositionally biased region" description="Low complexity" evidence="2">
    <location>
        <begin position="36"/>
        <end position="92"/>
    </location>
</feature>